<dbReference type="Pfam" id="PF00581">
    <property type="entry name" value="Rhodanese"/>
    <property type="match status" value="1"/>
</dbReference>
<keyword evidence="3" id="KW-1185">Reference proteome</keyword>
<name>A0A2I1DA08_ASPC2</name>
<dbReference type="AlphaFoldDB" id="A0A2I1DA08"/>
<dbReference type="Proteomes" id="UP000234254">
    <property type="component" value="Unassembled WGS sequence"/>
</dbReference>
<evidence type="ECO:0000313" key="3">
    <source>
        <dbReference type="Proteomes" id="UP000234254"/>
    </source>
</evidence>
<dbReference type="InterPro" id="IPR036873">
    <property type="entry name" value="Rhodanese-like_dom_sf"/>
</dbReference>
<reference evidence="2" key="1">
    <citation type="submission" date="2016-12" db="EMBL/GenBank/DDBJ databases">
        <title>The genomes of Aspergillus section Nigri reveals drivers in fungal speciation.</title>
        <authorList>
            <consortium name="DOE Joint Genome Institute"/>
            <person name="Vesth T.C."/>
            <person name="Nybo J."/>
            <person name="Theobald S."/>
            <person name="Brandl J."/>
            <person name="Frisvad J.C."/>
            <person name="Nielsen K.F."/>
            <person name="Lyhne E.K."/>
            <person name="Kogle M.E."/>
            <person name="Kuo A."/>
            <person name="Riley R."/>
            <person name="Clum A."/>
            <person name="Nolan M."/>
            <person name="Lipzen A."/>
            <person name="Salamov A."/>
            <person name="Henrissat B."/>
            <person name="Wiebenga A."/>
            <person name="De vries R.P."/>
            <person name="Grigoriev I.V."/>
            <person name="Mortensen U.H."/>
            <person name="Andersen M.R."/>
            <person name="Baker S.E."/>
        </authorList>
    </citation>
    <scope>NUCLEOTIDE SEQUENCE</scope>
    <source>
        <strain evidence="2">IBT 28561</strain>
    </source>
</reference>
<protein>
    <submittedName>
        <fullName evidence="2">Arsenate reductase</fullName>
    </submittedName>
</protein>
<organism evidence="2 3">
    <name type="scientific">Aspergillus campestris (strain IBT 28561)</name>
    <dbReference type="NCBI Taxonomy" id="1392248"/>
    <lineage>
        <taxon>Eukaryota</taxon>
        <taxon>Fungi</taxon>
        <taxon>Dikarya</taxon>
        <taxon>Ascomycota</taxon>
        <taxon>Pezizomycotina</taxon>
        <taxon>Eurotiomycetes</taxon>
        <taxon>Eurotiomycetidae</taxon>
        <taxon>Eurotiales</taxon>
        <taxon>Aspergillaceae</taxon>
        <taxon>Aspergillus</taxon>
        <taxon>Aspergillus subgen. Circumdati</taxon>
    </lineage>
</organism>
<comment type="caution">
    <text evidence="2">The sequence shown here is derived from an EMBL/GenBank/DDBJ whole genome shotgun (WGS) entry which is preliminary data.</text>
</comment>
<dbReference type="GeneID" id="36548540"/>
<evidence type="ECO:0000313" key="2">
    <source>
        <dbReference type="EMBL" id="PKY06706.1"/>
    </source>
</evidence>
<dbReference type="OrthoDB" id="8300214at2759"/>
<dbReference type="SUPFAM" id="SSF52821">
    <property type="entry name" value="Rhodanese/Cell cycle control phosphatase"/>
    <property type="match status" value="1"/>
</dbReference>
<dbReference type="SMART" id="SM00450">
    <property type="entry name" value="RHOD"/>
    <property type="match status" value="1"/>
</dbReference>
<dbReference type="EMBL" id="MSFM01000003">
    <property type="protein sequence ID" value="PKY06706.1"/>
    <property type="molecule type" value="Genomic_DNA"/>
</dbReference>
<dbReference type="PANTHER" id="PTHR10828">
    <property type="entry name" value="M-PHASE INDUCER PHOSPHATASE DUAL SPECIFICITY PHOSPHATASE CDC25"/>
    <property type="match status" value="1"/>
</dbReference>
<sequence length="154" mass="17026">MSLPWHAAFPAPRTIAASIPRDRLLQWMQQGRVPGKDYVVVDLRRTDHEGGTIKHSLNLPAQTLYPSLPTLYEMLAAAGVKHVLWFCGSSAGRGTRAANWFADLLEDRGDRSMQSLVLQGGIKGWVAAGEDYRACMEGFDERVWVESGVLEGSQ</sequence>
<dbReference type="GO" id="GO:0004725">
    <property type="term" value="F:protein tyrosine phosphatase activity"/>
    <property type="evidence" value="ECO:0007669"/>
    <property type="project" value="TreeGrafter"/>
</dbReference>
<dbReference type="PROSITE" id="PS50206">
    <property type="entry name" value="RHODANESE_3"/>
    <property type="match status" value="1"/>
</dbReference>
<dbReference type="RefSeq" id="XP_024695300.1">
    <property type="nucleotide sequence ID" value="XM_024841016.1"/>
</dbReference>
<feature type="domain" description="Rhodanese" evidence="1">
    <location>
        <begin position="34"/>
        <end position="134"/>
    </location>
</feature>
<dbReference type="VEuPathDB" id="FungiDB:P168DRAFT_325540"/>
<gene>
    <name evidence="2" type="ORF">P168DRAFT_325540</name>
</gene>
<dbReference type="PANTHER" id="PTHR10828:SF50">
    <property type="entry name" value="REDUCTASE (ARC2), PUTATIVE (AFU_ORTHOLOGUE AFUA_6G13400)-RELATED"/>
    <property type="match status" value="1"/>
</dbReference>
<dbReference type="InterPro" id="IPR001763">
    <property type="entry name" value="Rhodanese-like_dom"/>
</dbReference>
<proteinExistence type="predicted"/>
<dbReference type="Gene3D" id="3.40.250.10">
    <property type="entry name" value="Rhodanese-like domain"/>
    <property type="match status" value="1"/>
</dbReference>
<accession>A0A2I1DA08</accession>
<dbReference type="GO" id="GO:0005737">
    <property type="term" value="C:cytoplasm"/>
    <property type="evidence" value="ECO:0007669"/>
    <property type="project" value="TreeGrafter"/>
</dbReference>
<dbReference type="GO" id="GO:0005634">
    <property type="term" value="C:nucleus"/>
    <property type="evidence" value="ECO:0007669"/>
    <property type="project" value="TreeGrafter"/>
</dbReference>
<evidence type="ECO:0000259" key="1">
    <source>
        <dbReference type="PROSITE" id="PS50206"/>
    </source>
</evidence>